<dbReference type="AlphaFoldDB" id="D4LD57"/>
<evidence type="ECO:0000256" key="11">
    <source>
        <dbReference type="SAM" id="MobiDB-lite"/>
    </source>
</evidence>
<dbReference type="PANTHER" id="PTHR34185">
    <property type="entry name" value="DIADENYLATE CYCLASE"/>
    <property type="match status" value="1"/>
</dbReference>
<keyword evidence="14" id="KW-1185">Reference proteome</keyword>
<evidence type="ECO:0000256" key="8">
    <source>
        <dbReference type="ARBA" id="ARBA00022989"/>
    </source>
</evidence>
<keyword evidence="2 10" id="KW-1003">Cell membrane</keyword>
<evidence type="ECO:0000256" key="2">
    <source>
        <dbReference type="ARBA" id="ARBA00022475"/>
    </source>
</evidence>
<dbReference type="NCBIfam" id="TIGR00159">
    <property type="entry name" value="diadenylate cyclase CdaA"/>
    <property type="match status" value="1"/>
</dbReference>
<comment type="function">
    <text evidence="10">Catalyzes the condensation of 2 ATP molecules into cyclic di-AMP (c-di-AMP), a second messenger used to regulate differing processes in different bacteria.</text>
</comment>
<keyword evidence="8 10" id="KW-1133">Transmembrane helix</keyword>
<dbReference type="HAMAP" id="MF_01499">
    <property type="entry name" value="DacA"/>
    <property type="match status" value="1"/>
</dbReference>
<comment type="similarity">
    <text evidence="10">Belongs to the adenylate cyclase family. DacA/CdaA subfamily.</text>
</comment>
<keyword evidence="7 10" id="KW-0067">ATP-binding</keyword>
<dbReference type="Pfam" id="PF19293">
    <property type="entry name" value="CdaA_N"/>
    <property type="match status" value="1"/>
</dbReference>
<evidence type="ECO:0000256" key="3">
    <source>
        <dbReference type="ARBA" id="ARBA00022679"/>
    </source>
</evidence>
<dbReference type="Proteomes" id="UP000007054">
    <property type="component" value="Chromosome"/>
</dbReference>
<evidence type="ECO:0000256" key="1">
    <source>
        <dbReference type="ARBA" id="ARBA00000877"/>
    </source>
</evidence>
<keyword evidence="3 10" id="KW-0808">Transferase</keyword>
<evidence type="ECO:0000256" key="5">
    <source>
        <dbReference type="ARBA" id="ARBA00022695"/>
    </source>
</evidence>
<evidence type="ECO:0000259" key="12">
    <source>
        <dbReference type="PROSITE" id="PS51794"/>
    </source>
</evidence>
<dbReference type="InterPro" id="IPR045585">
    <property type="entry name" value="CdaA_N"/>
</dbReference>
<dbReference type="InterPro" id="IPR036888">
    <property type="entry name" value="DNA_integrity_DisA_N_sf"/>
</dbReference>
<name>D4LD57_RUMC1</name>
<keyword evidence="5 10" id="KW-0548">Nucleotidyltransferase</keyword>
<dbReference type="PANTHER" id="PTHR34185:SF1">
    <property type="entry name" value="DIADENYLATE CYCLASE"/>
    <property type="match status" value="1"/>
</dbReference>
<evidence type="ECO:0000313" key="13">
    <source>
        <dbReference type="EMBL" id="CBL17552.1"/>
    </source>
</evidence>
<dbReference type="BioCyc" id="RCHA213810:RUM_RS07025-MONOMER"/>
<protein>
    <recommendedName>
        <fullName evidence="10">Diadenylate cyclase</fullName>
        <shortName evidence="10">DAC</shortName>
        <ecNumber evidence="10">2.7.7.85</ecNumber>
    </recommendedName>
    <alternativeName>
        <fullName evidence="10">Cyclic-di-AMP synthase</fullName>
        <shortName evidence="10">c-di-AMP synthase</shortName>
    </alternativeName>
</protein>
<reference evidence="13" key="1">
    <citation type="submission" date="2010-03" db="EMBL/GenBank/DDBJ databases">
        <title>The genome sequence of Ruminococcus sp. 18P13.</title>
        <authorList>
            <consortium name="metaHIT consortium -- http://www.metahit.eu/"/>
            <person name="Pajon A."/>
            <person name="Turner K."/>
            <person name="Parkhill J."/>
            <person name="Bernalier A."/>
        </authorList>
    </citation>
    <scope>NUCLEOTIDE SEQUENCE [LARGE SCALE GENOMIC DNA]</scope>
    <source>
        <strain evidence="13">Type strain: 18P13</strain>
    </source>
</reference>
<feature type="transmembrane region" description="Helical" evidence="10">
    <location>
        <begin position="53"/>
        <end position="71"/>
    </location>
</feature>
<organism evidence="13 14">
    <name type="scientific">Ruminococcus champanellensis (strain DSM 18848 / JCM 17042 / KCTC 15320 / 18P13)</name>
    <dbReference type="NCBI Taxonomy" id="213810"/>
    <lineage>
        <taxon>Bacteria</taxon>
        <taxon>Bacillati</taxon>
        <taxon>Bacillota</taxon>
        <taxon>Clostridia</taxon>
        <taxon>Eubacteriales</taxon>
        <taxon>Oscillospiraceae</taxon>
        <taxon>Ruminococcus</taxon>
    </lineage>
</organism>
<evidence type="ECO:0000313" key="14">
    <source>
        <dbReference type="Proteomes" id="UP000007054"/>
    </source>
</evidence>
<comment type="subunit">
    <text evidence="10">Probably a homodimer.</text>
</comment>
<gene>
    <name evidence="10" type="primary">dacA</name>
    <name evidence="13" type="ordered locus">RUM_14470</name>
</gene>
<dbReference type="STRING" id="213810.RUM_14470"/>
<keyword evidence="4 10" id="KW-0812">Transmembrane</keyword>
<keyword evidence="6 10" id="KW-0547">Nucleotide-binding</keyword>
<keyword evidence="9 10" id="KW-0472">Membrane</keyword>
<dbReference type="Pfam" id="PF02457">
    <property type="entry name" value="DAC"/>
    <property type="match status" value="1"/>
</dbReference>
<dbReference type="HOGENOM" id="CLU_038561_0_1_9"/>
<dbReference type="EMBL" id="FP929052">
    <property type="protein sequence ID" value="CBL17552.1"/>
    <property type="molecule type" value="Genomic_DNA"/>
</dbReference>
<evidence type="ECO:0000256" key="7">
    <source>
        <dbReference type="ARBA" id="ARBA00022840"/>
    </source>
</evidence>
<comment type="catalytic activity">
    <reaction evidence="1 10">
        <text>2 ATP = 3',3'-c-di-AMP + 2 diphosphate</text>
        <dbReference type="Rhea" id="RHEA:35655"/>
        <dbReference type="ChEBI" id="CHEBI:30616"/>
        <dbReference type="ChEBI" id="CHEBI:33019"/>
        <dbReference type="ChEBI" id="CHEBI:71500"/>
        <dbReference type="EC" id="2.7.7.85"/>
    </reaction>
</comment>
<dbReference type="SUPFAM" id="SSF143597">
    <property type="entry name" value="YojJ-like"/>
    <property type="match status" value="1"/>
</dbReference>
<feature type="region of interest" description="Disordered" evidence="11">
    <location>
        <begin position="275"/>
        <end position="302"/>
    </location>
</feature>
<evidence type="ECO:0000256" key="6">
    <source>
        <dbReference type="ARBA" id="ARBA00022741"/>
    </source>
</evidence>
<dbReference type="InterPro" id="IPR003390">
    <property type="entry name" value="DNA_integrity_scan_DisA_N"/>
</dbReference>
<evidence type="ECO:0000256" key="9">
    <source>
        <dbReference type="ARBA" id="ARBA00023136"/>
    </source>
</evidence>
<comment type="caution">
    <text evidence="10">Lacks conserved residue(s) required for the propagation of feature annotation.</text>
</comment>
<dbReference type="InterPro" id="IPR034701">
    <property type="entry name" value="CdaA"/>
</dbReference>
<reference evidence="13" key="2">
    <citation type="submission" date="2010-03" db="EMBL/GenBank/DDBJ databases">
        <authorList>
            <person name="Pajon A."/>
        </authorList>
    </citation>
    <scope>NUCLEOTIDE SEQUENCE</scope>
    <source>
        <strain evidence="13">Type strain: 18P13</strain>
    </source>
</reference>
<dbReference type="GO" id="GO:0006171">
    <property type="term" value="P:cAMP biosynthetic process"/>
    <property type="evidence" value="ECO:0007669"/>
    <property type="project" value="InterPro"/>
</dbReference>
<sequence>MFASMYDSIKDALNSAWNVLLSITPIDIVDMVLLTYLVYLFIKLMRETRAGQLIKGIILFIIAYLISKNIGLKAITYIIDRMLDIGLVALIVMFQPELRRALEKVGRTQLGVRLFGLGETVDEVTSKWSHAINAICDSCAELSSTCTGALIVIERQTKLGEQIDTGTVMHAAPSKELFGNIFYPKTPLHDGAVIMRDGEILAAACFLPKPSKEELINKKLGSRHRAAIGMSEVSDAIVVVVSEETGQISVAENGVLVRDYTKDKLKQHLMEQILPNPSDSWSRKPRKNPFRREKLAKGGDGK</sequence>
<dbReference type="Gene3D" id="3.40.1700.10">
    <property type="entry name" value="DNA integrity scanning protein, DisA, N-terminal domain"/>
    <property type="match status" value="1"/>
</dbReference>
<dbReference type="PROSITE" id="PS51794">
    <property type="entry name" value="DAC"/>
    <property type="match status" value="1"/>
</dbReference>
<dbReference type="InterPro" id="IPR050338">
    <property type="entry name" value="DisA"/>
</dbReference>
<feature type="domain" description="DAC" evidence="12">
    <location>
        <begin position="95"/>
        <end position="262"/>
    </location>
</feature>
<dbReference type="GO" id="GO:0004016">
    <property type="term" value="F:adenylate cyclase activity"/>
    <property type="evidence" value="ECO:0007669"/>
    <property type="project" value="UniProtKB-UniRule"/>
</dbReference>
<accession>D4LD57</accession>
<dbReference type="PIRSF" id="PIRSF004793">
    <property type="entry name" value="UCP004793"/>
    <property type="match status" value="1"/>
</dbReference>
<evidence type="ECO:0000256" key="4">
    <source>
        <dbReference type="ARBA" id="ARBA00022692"/>
    </source>
</evidence>
<dbReference type="EC" id="2.7.7.85" evidence="10"/>
<feature type="compositionally biased region" description="Basic and acidic residues" evidence="11">
    <location>
        <begin position="290"/>
        <end position="302"/>
    </location>
</feature>
<dbReference type="FunFam" id="3.40.1700.10:FF:000002">
    <property type="entry name" value="Diadenylate cyclase"/>
    <property type="match status" value="1"/>
</dbReference>
<dbReference type="PATRIC" id="fig|213810.4.peg.1344"/>
<dbReference type="GO" id="GO:0005524">
    <property type="term" value="F:ATP binding"/>
    <property type="evidence" value="ECO:0007669"/>
    <property type="project" value="UniProtKB-UniRule"/>
</dbReference>
<feature type="transmembrane region" description="Helical" evidence="10">
    <location>
        <begin position="20"/>
        <end position="41"/>
    </location>
</feature>
<dbReference type="GO" id="GO:0106408">
    <property type="term" value="F:diadenylate cyclase activity"/>
    <property type="evidence" value="ECO:0007669"/>
    <property type="project" value="UniProtKB-EC"/>
</dbReference>
<dbReference type="KEGG" id="rch:RUM_14470"/>
<evidence type="ECO:0000256" key="10">
    <source>
        <dbReference type="HAMAP-Rule" id="MF_01499"/>
    </source>
</evidence>
<proteinExistence type="inferred from homology"/>
<dbReference type="InterPro" id="IPR014046">
    <property type="entry name" value="C-di-AMP_synthase"/>
</dbReference>